<proteinExistence type="predicted"/>
<dbReference type="GO" id="GO:1990351">
    <property type="term" value="C:transporter complex"/>
    <property type="evidence" value="ECO:0007669"/>
    <property type="project" value="TreeGrafter"/>
</dbReference>
<dbReference type="EMBL" id="LAZR01008331">
    <property type="protein sequence ID" value="KKM79461.1"/>
    <property type="molecule type" value="Genomic_DNA"/>
</dbReference>
<name>A0A0F9KXA8_9ZZZZ</name>
<accession>A0A0F9KXA8</accession>
<feature type="non-terminal residue" evidence="1">
    <location>
        <position position="1"/>
    </location>
</feature>
<evidence type="ECO:0008006" key="2">
    <source>
        <dbReference type="Google" id="ProtNLM"/>
    </source>
</evidence>
<dbReference type="AlphaFoldDB" id="A0A0F9KXA8"/>
<reference evidence="1" key="1">
    <citation type="journal article" date="2015" name="Nature">
        <title>Complex archaea that bridge the gap between prokaryotes and eukaryotes.</title>
        <authorList>
            <person name="Spang A."/>
            <person name="Saw J.H."/>
            <person name="Jorgensen S.L."/>
            <person name="Zaremba-Niedzwiedzka K."/>
            <person name="Martijn J."/>
            <person name="Lind A.E."/>
            <person name="van Eijk R."/>
            <person name="Schleper C."/>
            <person name="Guy L."/>
            <person name="Ettema T.J."/>
        </authorList>
    </citation>
    <scope>NUCLEOTIDE SEQUENCE</scope>
</reference>
<dbReference type="PANTHER" id="PTHR30189:SF1">
    <property type="entry name" value="LPS-ASSEMBLY PROTEIN LPTD"/>
    <property type="match status" value="1"/>
</dbReference>
<organism evidence="1">
    <name type="scientific">marine sediment metagenome</name>
    <dbReference type="NCBI Taxonomy" id="412755"/>
    <lineage>
        <taxon>unclassified sequences</taxon>
        <taxon>metagenomes</taxon>
        <taxon>ecological metagenomes</taxon>
    </lineage>
</organism>
<comment type="caution">
    <text evidence="1">The sequence shown here is derived from an EMBL/GenBank/DDBJ whole genome shotgun (WGS) entry which is preliminary data.</text>
</comment>
<dbReference type="PANTHER" id="PTHR30189">
    <property type="entry name" value="LPS-ASSEMBLY PROTEIN"/>
    <property type="match status" value="1"/>
</dbReference>
<sequence>VYEGKTFAAFWYLGGDKIELKSDGSYRVENVYITTCENVNSSWDIHAGKVNVLKKDLLQAKKVRFRFFGLPTIWLPSFKINLKKFLGTPIVRYKVTWDKSTGPKGSLRYRLFSWRDFAIWTRLEYRLKIKNGWNIKNGWGGAIETEYLPEHGRTVFQTKNYLATDIIPKELKMKTRYRVQGVYHTISPSGGTKMDATWDKFSDINMPSDFRSDDFELNTAKKTELNIRHVEDFLIGSVYARPRVNSFDTVKQHLPTGYINVKPYKVPNLNLIFYNYFLTSYLDYEFSDKLSPSLQDFESARLETHNIVSRPFKGSFANFTPYAGFVGIYYNKSPLNSSKEQAMFLYGANLSTNFYRDYSRHKHIVEPYVQYHAITEPTEKVDTYYVFSIEDGYNKLNLIKTGIRSQLYSLKHIRAYPTLETNLYANTFLDSNFIPKTVQKIYFDLYWNLPSVYFKANTAWNLFKNTLDYSNFRLGWTVNIDLAFGVEFRYRSSFDYRKSNHENFILDVSREESVLTSSPISDKRNTILTHAYFRLNPFWEVELHSHHGWNRKNEPSYNEYKIDLFTYLSSSWKVRVSYSHTTTDDRFSGGIALIR</sequence>
<dbReference type="GO" id="GO:0009279">
    <property type="term" value="C:cell outer membrane"/>
    <property type="evidence" value="ECO:0007669"/>
    <property type="project" value="TreeGrafter"/>
</dbReference>
<gene>
    <name evidence="1" type="ORF">LCGC14_1349700</name>
</gene>
<protein>
    <recommendedName>
        <fullName evidence="2">LptD C-terminal domain-containing protein</fullName>
    </recommendedName>
</protein>
<dbReference type="InterPro" id="IPR050218">
    <property type="entry name" value="LptD"/>
</dbReference>
<evidence type="ECO:0000313" key="1">
    <source>
        <dbReference type="EMBL" id="KKM79461.1"/>
    </source>
</evidence>